<evidence type="ECO:0000313" key="2">
    <source>
        <dbReference type="EMBL" id="JAH69709.1"/>
    </source>
</evidence>
<dbReference type="EMBL" id="GBXM01038868">
    <property type="protein sequence ID" value="JAH69709.1"/>
    <property type="molecule type" value="Transcribed_RNA"/>
</dbReference>
<sequence>MNLYAEGAMSLIHSVCTFIYTIYIYVYVTFM</sequence>
<evidence type="ECO:0000256" key="1">
    <source>
        <dbReference type="SAM" id="Phobius"/>
    </source>
</evidence>
<organism evidence="2">
    <name type="scientific">Anguilla anguilla</name>
    <name type="common">European freshwater eel</name>
    <name type="synonym">Muraena anguilla</name>
    <dbReference type="NCBI Taxonomy" id="7936"/>
    <lineage>
        <taxon>Eukaryota</taxon>
        <taxon>Metazoa</taxon>
        <taxon>Chordata</taxon>
        <taxon>Craniata</taxon>
        <taxon>Vertebrata</taxon>
        <taxon>Euteleostomi</taxon>
        <taxon>Actinopterygii</taxon>
        <taxon>Neopterygii</taxon>
        <taxon>Teleostei</taxon>
        <taxon>Anguilliformes</taxon>
        <taxon>Anguillidae</taxon>
        <taxon>Anguilla</taxon>
    </lineage>
</organism>
<accession>A0A0E9UUZ3</accession>
<reference evidence="2" key="1">
    <citation type="submission" date="2014-11" db="EMBL/GenBank/DDBJ databases">
        <authorList>
            <person name="Amaro Gonzalez C."/>
        </authorList>
    </citation>
    <scope>NUCLEOTIDE SEQUENCE</scope>
</reference>
<feature type="transmembrane region" description="Helical" evidence="1">
    <location>
        <begin position="12"/>
        <end position="30"/>
    </location>
</feature>
<keyword evidence="1" id="KW-0812">Transmembrane</keyword>
<reference evidence="2" key="2">
    <citation type="journal article" date="2015" name="Fish Shellfish Immunol.">
        <title>Early steps in the European eel (Anguilla anguilla)-Vibrio vulnificus interaction in the gills: Role of the RtxA13 toxin.</title>
        <authorList>
            <person name="Callol A."/>
            <person name="Pajuelo D."/>
            <person name="Ebbesson L."/>
            <person name="Teles M."/>
            <person name="MacKenzie S."/>
            <person name="Amaro C."/>
        </authorList>
    </citation>
    <scope>NUCLEOTIDE SEQUENCE</scope>
</reference>
<keyword evidence="1" id="KW-1133">Transmembrane helix</keyword>
<name>A0A0E9UUZ3_ANGAN</name>
<proteinExistence type="predicted"/>
<protein>
    <submittedName>
        <fullName evidence="2">Uncharacterized protein</fullName>
    </submittedName>
</protein>
<dbReference type="AlphaFoldDB" id="A0A0E9UUZ3"/>
<keyword evidence="1" id="KW-0472">Membrane</keyword>